<dbReference type="Pfam" id="PF14106">
    <property type="entry name" value="DUF4279"/>
    <property type="match status" value="1"/>
</dbReference>
<evidence type="ECO:0008006" key="2">
    <source>
        <dbReference type="Google" id="ProtNLM"/>
    </source>
</evidence>
<dbReference type="InterPro" id="IPR025459">
    <property type="entry name" value="DUF4279"/>
</dbReference>
<feature type="non-terminal residue" evidence="1">
    <location>
        <position position="112"/>
    </location>
</feature>
<dbReference type="AlphaFoldDB" id="A0A0F8XHD8"/>
<evidence type="ECO:0000313" key="1">
    <source>
        <dbReference type="EMBL" id="KKK68557.1"/>
    </source>
</evidence>
<name>A0A0F8XHD8_9ZZZZ</name>
<protein>
    <recommendedName>
        <fullName evidence="2">DUF4279 domain-containing protein</fullName>
    </recommendedName>
</protein>
<dbReference type="EMBL" id="LAZR01059077">
    <property type="protein sequence ID" value="KKK68557.1"/>
    <property type="molecule type" value="Genomic_DNA"/>
</dbReference>
<accession>A0A0F8XHD8</accession>
<proteinExistence type="predicted"/>
<comment type="caution">
    <text evidence="1">The sequence shown here is derived from an EMBL/GenBank/DDBJ whole genome shotgun (WGS) entry which is preliminary data.</text>
</comment>
<organism evidence="1">
    <name type="scientific">marine sediment metagenome</name>
    <dbReference type="NCBI Taxonomy" id="412755"/>
    <lineage>
        <taxon>unclassified sequences</taxon>
        <taxon>metagenomes</taxon>
        <taxon>ecological metagenomes</taxon>
    </lineage>
</organism>
<gene>
    <name evidence="1" type="ORF">LCGC14_2942850</name>
</gene>
<sequence>MTYEKLTYSGTECNSYLYFSFDSDIFDTEIVTKELGIEPTSLMIKKDPVPKSTAWKYKIEIGNEIDFETPLEKLIDIFEPKIEEINQLKRDLNLETRLQFVIDIDINPDAST</sequence>
<reference evidence="1" key="1">
    <citation type="journal article" date="2015" name="Nature">
        <title>Complex archaea that bridge the gap between prokaryotes and eukaryotes.</title>
        <authorList>
            <person name="Spang A."/>
            <person name="Saw J.H."/>
            <person name="Jorgensen S.L."/>
            <person name="Zaremba-Niedzwiedzka K."/>
            <person name="Martijn J."/>
            <person name="Lind A.E."/>
            <person name="van Eijk R."/>
            <person name="Schleper C."/>
            <person name="Guy L."/>
            <person name="Ettema T.J."/>
        </authorList>
    </citation>
    <scope>NUCLEOTIDE SEQUENCE</scope>
</reference>